<keyword evidence="2" id="KW-1185">Reference proteome</keyword>
<organism evidence="1 2">
    <name type="scientific">Oncorhynchus kisutch</name>
    <name type="common">Coho salmon</name>
    <name type="synonym">Salmo kisutch</name>
    <dbReference type="NCBI Taxonomy" id="8019"/>
    <lineage>
        <taxon>Eukaryota</taxon>
        <taxon>Metazoa</taxon>
        <taxon>Chordata</taxon>
        <taxon>Craniata</taxon>
        <taxon>Vertebrata</taxon>
        <taxon>Euteleostomi</taxon>
        <taxon>Actinopterygii</taxon>
        <taxon>Neopterygii</taxon>
        <taxon>Teleostei</taxon>
        <taxon>Protacanthopterygii</taxon>
        <taxon>Salmoniformes</taxon>
        <taxon>Salmonidae</taxon>
        <taxon>Salmoninae</taxon>
        <taxon>Oncorhynchus</taxon>
    </lineage>
</organism>
<proteinExistence type="predicted"/>
<dbReference type="Ensembl" id="ENSOKIT00005084733.1">
    <property type="protein sequence ID" value="ENSOKIP00005079532.1"/>
    <property type="gene ID" value="ENSOKIG00005034304.1"/>
</dbReference>
<evidence type="ECO:0000313" key="1">
    <source>
        <dbReference type="Ensembl" id="ENSOKIP00005079532.1"/>
    </source>
</evidence>
<evidence type="ECO:0000313" key="2">
    <source>
        <dbReference type="Proteomes" id="UP000694557"/>
    </source>
</evidence>
<reference evidence="1" key="2">
    <citation type="submission" date="2025-09" db="UniProtKB">
        <authorList>
            <consortium name="Ensembl"/>
        </authorList>
    </citation>
    <scope>IDENTIFICATION</scope>
</reference>
<protein>
    <submittedName>
        <fullName evidence="1">Uncharacterized protein</fullName>
    </submittedName>
</protein>
<sequence>MLLMLGFHQPCQETGHWRDYDRGCISMSTLVNYGQSLFTHPCYPCSMFCRKYGGEDNALVDATVEDPYAIMPPLEQFMAVSFEERRNLLYMERGDIVISRINSIRDFGFFRDIEDLELTVSYFCFNTVLKHFFKF</sequence>
<accession>A0A8C7J8G2</accession>
<dbReference type="GeneTree" id="ENSGT00940000180153"/>
<dbReference type="AlphaFoldDB" id="A0A8C7J8G2"/>
<dbReference type="Proteomes" id="UP000694557">
    <property type="component" value="Unassembled WGS sequence"/>
</dbReference>
<reference evidence="1" key="1">
    <citation type="submission" date="2025-08" db="UniProtKB">
        <authorList>
            <consortium name="Ensembl"/>
        </authorList>
    </citation>
    <scope>IDENTIFICATION</scope>
</reference>
<name>A0A8C7J8G2_ONCKI</name>